<evidence type="ECO:0000313" key="1">
    <source>
        <dbReference type="EMBL" id="MDV3104669.1"/>
    </source>
</evidence>
<dbReference type="EMBL" id="JAVDZE010000006">
    <property type="protein sequence ID" value="MDV3104669.1"/>
    <property type="molecule type" value="Genomic_DNA"/>
</dbReference>
<gene>
    <name evidence="1" type="ORF">RBI02_09005</name>
</gene>
<dbReference type="Proteomes" id="UP001245683">
    <property type="component" value="Unassembled WGS sequence"/>
</dbReference>
<dbReference type="RefSeq" id="WP_315343182.1">
    <property type="nucleotide sequence ID" value="NZ_JAVDZE010000006.1"/>
</dbReference>
<accession>A0AAE4NVI3</accession>
<comment type="caution">
    <text evidence="1">The sequence shown here is derived from an EMBL/GenBank/DDBJ whole genome shotgun (WGS) entry which is preliminary data.</text>
</comment>
<organism evidence="1 2">
    <name type="scientific">Thermococcus waiotapuensis</name>
    <dbReference type="NCBI Taxonomy" id="90909"/>
    <lineage>
        <taxon>Archaea</taxon>
        <taxon>Methanobacteriati</taxon>
        <taxon>Methanobacteriota</taxon>
        <taxon>Thermococci</taxon>
        <taxon>Thermococcales</taxon>
        <taxon>Thermococcaceae</taxon>
        <taxon>Thermococcus</taxon>
    </lineage>
</organism>
<dbReference type="AlphaFoldDB" id="A0AAE4NVI3"/>
<name>A0AAE4NVI3_9EURY</name>
<proteinExistence type="predicted"/>
<reference evidence="1 2" key="1">
    <citation type="submission" date="2023-08" db="EMBL/GenBank/DDBJ databases">
        <title>Draft genome sequence of Thermococcus waiotapuensis WT1T, a thermophilic sulphur-dependent archaeon from order Thermococcales.</title>
        <authorList>
            <person name="Manners S.H."/>
            <person name="Carere C.R."/>
            <person name="Dhami M.K."/>
            <person name="Dobson R.C.J."/>
            <person name="Stott M.B."/>
        </authorList>
    </citation>
    <scope>NUCLEOTIDE SEQUENCE [LARGE SCALE GENOMIC DNA]</scope>
    <source>
        <strain evidence="1 2">WT1</strain>
    </source>
</reference>
<keyword evidence="2" id="KW-1185">Reference proteome</keyword>
<sequence>MNWGKFALSFFLVALLLSLELIAAPQAMAIGVNNSSVTFRRAVVAWYDEKGKLDMNVTWVNATLNLTGLANFLCACRNASSCGALNESNHYNVSIVTLYNMTKKHEQLLFIRVTAYNATFNYTMYNLVYRAEKSRYNFTLVTRIFTDPETGGYRVFVTGMNIAPNDEDRVVPVGDVIITADDLTLSEYYWTLGRVLMGLGRHDVTKWVWDKSAQELRDLSRLVKLKLPEYEQEKAVGISGIMDSDYLLYAPSLGLFTVKIYCGNPVVSIYYVYIYAYASLVAIVAECGTGIGCIAGLLAATTSTRALCEYWKVCLAIGGIYTLSCTYA</sequence>
<protein>
    <submittedName>
        <fullName evidence="1">Uncharacterized protein</fullName>
    </submittedName>
</protein>
<evidence type="ECO:0000313" key="2">
    <source>
        <dbReference type="Proteomes" id="UP001245683"/>
    </source>
</evidence>